<keyword evidence="2" id="KW-1133">Transmembrane helix</keyword>
<dbReference type="SMART" id="SM00054">
    <property type="entry name" value="EFh"/>
    <property type="match status" value="2"/>
</dbReference>
<dbReference type="Proteomes" id="UP001054902">
    <property type="component" value="Unassembled WGS sequence"/>
</dbReference>
<keyword evidence="2" id="KW-0812">Transmembrane</keyword>
<evidence type="ECO:0000256" key="3">
    <source>
        <dbReference type="SAM" id="SignalP"/>
    </source>
</evidence>
<evidence type="ECO:0000313" key="5">
    <source>
        <dbReference type="EMBL" id="GFH44131.1"/>
    </source>
</evidence>
<dbReference type="Pfam" id="PF13499">
    <property type="entry name" value="EF-hand_7"/>
    <property type="match status" value="1"/>
</dbReference>
<dbReference type="AlphaFoldDB" id="A0AAD3GYV4"/>
<feature type="chain" id="PRO_5042060199" description="EF-hand domain-containing protein" evidence="3">
    <location>
        <begin position="23"/>
        <end position="459"/>
    </location>
</feature>
<evidence type="ECO:0000313" key="6">
    <source>
        <dbReference type="Proteomes" id="UP001054902"/>
    </source>
</evidence>
<feature type="domain" description="EF-hand" evidence="4">
    <location>
        <begin position="381"/>
        <end position="416"/>
    </location>
</feature>
<dbReference type="InterPro" id="IPR011992">
    <property type="entry name" value="EF-hand-dom_pair"/>
</dbReference>
<keyword evidence="3" id="KW-0732">Signal</keyword>
<reference evidence="5 6" key="1">
    <citation type="journal article" date="2021" name="Sci. Rep.">
        <title>The genome of the diatom Chaetoceros tenuissimus carries an ancient integrated fragment of an extant virus.</title>
        <authorList>
            <person name="Hongo Y."/>
            <person name="Kimura K."/>
            <person name="Takaki Y."/>
            <person name="Yoshida Y."/>
            <person name="Baba S."/>
            <person name="Kobayashi G."/>
            <person name="Nagasaki K."/>
            <person name="Hano T."/>
            <person name="Tomaru Y."/>
        </authorList>
    </citation>
    <scope>NUCLEOTIDE SEQUENCE [LARGE SCALE GENOMIC DNA]</scope>
    <source>
        <strain evidence="5 6">NIES-3715</strain>
    </source>
</reference>
<dbReference type="PROSITE" id="PS00018">
    <property type="entry name" value="EF_HAND_1"/>
    <property type="match status" value="2"/>
</dbReference>
<dbReference type="EMBL" id="BLLK01000019">
    <property type="protein sequence ID" value="GFH44131.1"/>
    <property type="molecule type" value="Genomic_DNA"/>
</dbReference>
<dbReference type="GO" id="GO:0005509">
    <property type="term" value="F:calcium ion binding"/>
    <property type="evidence" value="ECO:0007669"/>
    <property type="project" value="InterPro"/>
</dbReference>
<accession>A0AAD3GYV4</accession>
<dbReference type="InterPro" id="IPR002048">
    <property type="entry name" value="EF_hand_dom"/>
</dbReference>
<name>A0AAD3GYV4_9STRA</name>
<feature type="signal peptide" evidence="3">
    <location>
        <begin position="1"/>
        <end position="22"/>
    </location>
</feature>
<evidence type="ECO:0000256" key="1">
    <source>
        <dbReference type="ARBA" id="ARBA00022837"/>
    </source>
</evidence>
<proteinExistence type="predicted"/>
<dbReference type="InterPro" id="IPR018247">
    <property type="entry name" value="EF_Hand_1_Ca_BS"/>
</dbReference>
<evidence type="ECO:0000256" key="2">
    <source>
        <dbReference type="SAM" id="Phobius"/>
    </source>
</evidence>
<keyword evidence="6" id="KW-1185">Reference proteome</keyword>
<dbReference type="Gene3D" id="1.10.238.10">
    <property type="entry name" value="EF-hand"/>
    <property type="match status" value="1"/>
</dbReference>
<organism evidence="5 6">
    <name type="scientific">Chaetoceros tenuissimus</name>
    <dbReference type="NCBI Taxonomy" id="426638"/>
    <lineage>
        <taxon>Eukaryota</taxon>
        <taxon>Sar</taxon>
        <taxon>Stramenopiles</taxon>
        <taxon>Ochrophyta</taxon>
        <taxon>Bacillariophyta</taxon>
        <taxon>Coscinodiscophyceae</taxon>
        <taxon>Chaetocerotophycidae</taxon>
        <taxon>Chaetocerotales</taxon>
        <taxon>Chaetocerotaceae</taxon>
        <taxon>Chaetoceros</taxon>
    </lineage>
</organism>
<keyword evidence="1" id="KW-0106">Calcium</keyword>
<sequence>MKGFSVALTTLLLAHSPILSSALKCGIKGITEPCLADTDPHYDESIGYAFKDQDAFWAALEGLYVIESATEYDALTGEKITSFTPGLFPDDGSLGTYDRSNNKGFVNNTVAGSRFYTREYRIATHNSDQSVPIPMPALILPADAFYTSTFEKDGTARLLGTNAGFQTAFTAKTENNTVAPVSGNTLLGTEKFVANVDGVDITIETYQTVYCFDETCSKSNSYRETYTINPVTGAKDSTGFSKATLRKVEEQEWFETMNQVFTETNLPDTALTPALDSPYFKKPFDPAATNPKAPECFGGVCPSEEDWRTYDPEYGTSPYVEPPGVLTGGFIAIVSVASILIALAIFYVVYKRGVERREARLKEAVMGSIAKQMGMTTNRELSPDELEEMFNSIDADRNGNLSREEIKELVTKAGMVEMSERDYDILIASIDLDGNGTLSFAEFCAFYASIPVQDNFNDA</sequence>
<dbReference type="SUPFAM" id="SSF47473">
    <property type="entry name" value="EF-hand"/>
    <property type="match status" value="1"/>
</dbReference>
<gene>
    <name evidence="5" type="ORF">CTEN210_00605</name>
</gene>
<feature type="domain" description="EF-hand" evidence="4">
    <location>
        <begin position="418"/>
        <end position="453"/>
    </location>
</feature>
<dbReference type="CDD" id="cd00051">
    <property type="entry name" value="EFh"/>
    <property type="match status" value="1"/>
</dbReference>
<comment type="caution">
    <text evidence="5">The sequence shown here is derived from an EMBL/GenBank/DDBJ whole genome shotgun (WGS) entry which is preliminary data.</text>
</comment>
<dbReference type="PROSITE" id="PS50222">
    <property type="entry name" value="EF_HAND_2"/>
    <property type="match status" value="2"/>
</dbReference>
<evidence type="ECO:0000259" key="4">
    <source>
        <dbReference type="PROSITE" id="PS50222"/>
    </source>
</evidence>
<protein>
    <recommendedName>
        <fullName evidence="4">EF-hand domain-containing protein</fullName>
    </recommendedName>
</protein>
<keyword evidence="2" id="KW-0472">Membrane</keyword>
<feature type="transmembrane region" description="Helical" evidence="2">
    <location>
        <begin position="325"/>
        <end position="350"/>
    </location>
</feature>